<dbReference type="PROSITE" id="PS50206">
    <property type="entry name" value="RHODANESE_3"/>
    <property type="match status" value="1"/>
</dbReference>
<dbReference type="EMBL" id="VFON01000002">
    <property type="protein sequence ID" value="TQL40709.1"/>
    <property type="molecule type" value="Genomic_DNA"/>
</dbReference>
<sequence>MEPRDFKDGIFAQFARIGAALGHAKRVEMIDVLMQGERSVESLAREVSSSVANTSRHLQILSSANLVSKRADGNSRVYRLADESIASAYLALVGVAEEHLTEITALAEDFFSGVDGAKAVSFDELDRLRNSDEAVLIDVRPASEFEAGHVAGAINIPLPELEARIAELPADLSIVAYCRGPYCVMAAQAVARLRDSGMTAARLSGGFPDWRSEGRAVRAAAH</sequence>
<dbReference type="PROSITE" id="PS50987">
    <property type="entry name" value="HTH_ARSR_2"/>
    <property type="match status" value="1"/>
</dbReference>
<dbReference type="InterPro" id="IPR050229">
    <property type="entry name" value="GlpE_sulfurtransferase"/>
</dbReference>
<dbReference type="SMART" id="SM00418">
    <property type="entry name" value="HTH_ARSR"/>
    <property type="match status" value="1"/>
</dbReference>
<dbReference type="SMART" id="SM00450">
    <property type="entry name" value="RHOD"/>
    <property type="match status" value="1"/>
</dbReference>
<feature type="domain" description="HTH arsR-type" evidence="2">
    <location>
        <begin position="6"/>
        <end position="100"/>
    </location>
</feature>
<gene>
    <name evidence="3" type="ORF">FB468_3231</name>
</gene>
<protein>
    <submittedName>
        <fullName evidence="3">ArsR family transcriptional regulator</fullName>
    </submittedName>
</protein>
<accession>A0A542XXZ5</accession>
<reference evidence="3 4" key="1">
    <citation type="submission" date="2019-06" db="EMBL/GenBank/DDBJ databases">
        <title>Sequencing the genomes of 1000 actinobacteria strains.</title>
        <authorList>
            <person name="Klenk H.-P."/>
        </authorList>
    </citation>
    <scope>NUCLEOTIDE SEQUENCE [LARGE SCALE GENOMIC DNA]</scope>
    <source>
        <strain evidence="3 4">DSM 8803</strain>
    </source>
</reference>
<evidence type="ECO:0000259" key="2">
    <source>
        <dbReference type="PROSITE" id="PS50987"/>
    </source>
</evidence>
<dbReference type="Proteomes" id="UP000319094">
    <property type="component" value="Unassembled WGS sequence"/>
</dbReference>
<dbReference type="SUPFAM" id="SSF46785">
    <property type="entry name" value="Winged helix' DNA-binding domain"/>
    <property type="match status" value="1"/>
</dbReference>
<dbReference type="SUPFAM" id="SSF52821">
    <property type="entry name" value="Rhodanese/Cell cycle control phosphatase"/>
    <property type="match status" value="1"/>
</dbReference>
<dbReference type="NCBIfam" id="NF033788">
    <property type="entry name" value="HTH_metalloreg"/>
    <property type="match status" value="1"/>
</dbReference>
<dbReference type="CDD" id="cd00158">
    <property type="entry name" value="RHOD"/>
    <property type="match status" value="1"/>
</dbReference>
<dbReference type="GO" id="GO:0003700">
    <property type="term" value="F:DNA-binding transcription factor activity"/>
    <property type="evidence" value="ECO:0007669"/>
    <property type="project" value="InterPro"/>
</dbReference>
<dbReference type="Gene3D" id="1.10.10.10">
    <property type="entry name" value="Winged helix-like DNA-binding domain superfamily/Winged helix DNA-binding domain"/>
    <property type="match status" value="1"/>
</dbReference>
<evidence type="ECO:0000259" key="1">
    <source>
        <dbReference type="PROSITE" id="PS50206"/>
    </source>
</evidence>
<dbReference type="InterPro" id="IPR001763">
    <property type="entry name" value="Rhodanese-like_dom"/>
</dbReference>
<dbReference type="InterPro" id="IPR036390">
    <property type="entry name" value="WH_DNA-bd_sf"/>
</dbReference>
<dbReference type="Pfam" id="PF00581">
    <property type="entry name" value="Rhodanese"/>
    <property type="match status" value="1"/>
</dbReference>
<dbReference type="RefSeq" id="WP_211359201.1">
    <property type="nucleotide sequence ID" value="NZ_BAAAUY010000023.1"/>
</dbReference>
<dbReference type="Gene3D" id="3.40.250.10">
    <property type="entry name" value="Rhodanese-like domain"/>
    <property type="match status" value="1"/>
</dbReference>
<keyword evidence="4" id="KW-1185">Reference proteome</keyword>
<evidence type="ECO:0000313" key="3">
    <source>
        <dbReference type="EMBL" id="TQL40709.1"/>
    </source>
</evidence>
<name>A0A542XXZ5_9MICO</name>
<dbReference type="AlphaFoldDB" id="A0A542XXZ5"/>
<dbReference type="InterPro" id="IPR036388">
    <property type="entry name" value="WH-like_DNA-bd_sf"/>
</dbReference>
<dbReference type="InterPro" id="IPR001845">
    <property type="entry name" value="HTH_ArsR_DNA-bd_dom"/>
</dbReference>
<proteinExistence type="predicted"/>
<dbReference type="InterPro" id="IPR011991">
    <property type="entry name" value="ArsR-like_HTH"/>
</dbReference>
<dbReference type="PANTHER" id="PTHR43031:SF1">
    <property type="entry name" value="PYRIDINE NUCLEOTIDE-DISULPHIDE OXIDOREDUCTASE"/>
    <property type="match status" value="1"/>
</dbReference>
<feature type="domain" description="Rhodanese" evidence="1">
    <location>
        <begin position="130"/>
        <end position="219"/>
    </location>
</feature>
<dbReference type="PANTHER" id="PTHR43031">
    <property type="entry name" value="FAD-DEPENDENT OXIDOREDUCTASE"/>
    <property type="match status" value="1"/>
</dbReference>
<dbReference type="CDD" id="cd00090">
    <property type="entry name" value="HTH_ARSR"/>
    <property type="match status" value="1"/>
</dbReference>
<evidence type="ECO:0000313" key="4">
    <source>
        <dbReference type="Proteomes" id="UP000319094"/>
    </source>
</evidence>
<dbReference type="Pfam" id="PF01022">
    <property type="entry name" value="HTH_5"/>
    <property type="match status" value="1"/>
</dbReference>
<organism evidence="3 4">
    <name type="scientific">Leucobacter komagatae</name>
    <dbReference type="NCBI Taxonomy" id="55969"/>
    <lineage>
        <taxon>Bacteria</taxon>
        <taxon>Bacillati</taxon>
        <taxon>Actinomycetota</taxon>
        <taxon>Actinomycetes</taxon>
        <taxon>Micrococcales</taxon>
        <taxon>Microbacteriaceae</taxon>
        <taxon>Leucobacter</taxon>
    </lineage>
</organism>
<comment type="caution">
    <text evidence="3">The sequence shown here is derived from an EMBL/GenBank/DDBJ whole genome shotgun (WGS) entry which is preliminary data.</text>
</comment>
<dbReference type="InterPro" id="IPR036873">
    <property type="entry name" value="Rhodanese-like_dom_sf"/>
</dbReference>